<feature type="non-terminal residue" evidence="2">
    <location>
        <position position="142"/>
    </location>
</feature>
<sequence length="142" mass="16129">MDYERISRKTLPKIRSDGLIEYAIPLDVGISMNREGWRRSLKTENLDYEWIMSGNSGSSSIFSRTKWSSGSAMGKLPSSTIPISVKTLAESTQSIGDDEIPWKENFSEILGEFEDENIPERDAKAFMNERPCSDDSQHFKLN</sequence>
<feature type="region of interest" description="Disordered" evidence="1">
    <location>
        <begin position="120"/>
        <end position="142"/>
    </location>
</feature>
<evidence type="ECO:0000313" key="2">
    <source>
        <dbReference type="EMBL" id="VBB35393.1"/>
    </source>
</evidence>
<gene>
    <name evidence="2" type="ORF">NAV_LOCUS10184</name>
</gene>
<dbReference type="AlphaFoldDB" id="A0A498T125"/>
<organism evidence="2 3">
    <name type="scientific">Acanthocheilonema viteae</name>
    <name type="common">Filarial nematode worm</name>
    <name type="synonym">Dipetalonema viteae</name>
    <dbReference type="NCBI Taxonomy" id="6277"/>
    <lineage>
        <taxon>Eukaryota</taxon>
        <taxon>Metazoa</taxon>
        <taxon>Ecdysozoa</taxon>
        <taxon>Nematoda</taxon>
        <taxon>Chromadorea</taxon>
        <taxon>Rhabditida</taxon>
        <taxon>Spirurina</taxon>
        <taxon>Spiruromorpha</taxon>
        <taxon>Filarioidea</taxon>
        <taxon>Onchocercidae</taxon>
        <taxon>Acanthocheilonema</taxon>
    </lineage>
</organism>
<keyword evidence="3" id="KW-1185">Reference proteome</keyword>
<dbReference type="EMBL" id="UPTC01005795">
    <property type="protein sequence ID" value="VBB35393.1"/>
    <property type="molecule type" value="Genomic_DNA"/>
</dbReference>
<feature type="compositionally biased region" description="Basic and acidic residues" evidence="1">
    <location>
        <begin position="131"/>
        <end position="142"/>
    </location>
</feature>
<name>A0A498T125_ACAVI</name>
<evidence type="ECO:0000256" key="1">
    <source>
        <dbReference type="SAM" id="MobiDB-lite"/>
    </source>
</evidence>
<reference evidence="2 3" key="1">
    <citation type="submission" date="2018-08" db="EMBL/GenBank/DDBJ databases">
        <authorList>
            <person name="Laetsch R D."/>
            <person name="Stevens L."/>
            <person name="Kumar S."/>
            <person name="Blaxter L. M."/>
        </authorList>
    </citation>
    <scope>NUCLEOTIDE SEQUENCE [LARGE SCALE GENOMIC DNA]</scope>
</reference>
<evidence type="ECO:0000313" key="3">
    <source>
        <dbReference type="Proteomes" id="UP000276991"/>
    </source>
</evidence>
<protein>
    <submittedName>
        <fullName evidence="2">Uncharacterized protein</fullName>
    </submittedName>
</protein>
<proteinExistence type="predicted"/>
<dbReference type="Proteomes" id="UP000276991">
    <property type="component" value="Unassembled WGS sequence"/>
</dbReference>
<accession>A0A498T125</accession>